<evidence type="ECO:0000259" key="11">
    <source>
        <dbReference type="Pfam" id="PF21082"/>
    </source>
</evidence>
<feature type="domain" description="Mechanosensitive ion channel MscS" evidence="10">
    <location>
        <begin position="656"/>
        <end position="722"/>
    </location>
</feature>
<evidence type="ECO:0000256" key="1">
    <source>
        <dbReference type="ARBA" id="ARBA00004651"/>
    </source>
</evidence>
<evidence type="ECO:0000256" key="4">
    <source>
        <dbReference type="ARBA" id="ARBA00022692"/>
    </source>
</evidence>
<dbReference type="InterPro" id="IPR011066">
    <property type="entry name" value="MscS_channel_C_sf"/>
</dbReference>
<dbReference type="InterPro" id="IPR052702">
    <property type="entry name" value="MscS-like_channel"/>
</dbReference>
<name>A0A239IZ33_9BURK</name>
<dbReference type="SUPFAM" id="SSF50182">
    <property type="entry name" value="Sm-like ribonucleoproteins"/>
    <property type="match status" value="1"/>
</dbReference>
<dbReference type="Proteomes" id="UP000198284">
    <property type="component" value="Unassembled WGS sequence"/>
</dbReference>
<reference evidence="12 13" key="1">
    <citation type="submission" date="2017-06" db="EMBL/GenBank/DDBJ databases">
        <authorList>
            <person name="Kim H.J."/>
            <person name="Triplett B.A."/>
        </authorList>
    </citation>
    <scope>NUCLEOTIDE SEQUENCE [LARGE SCALE GENOMIC DNA]</scope>
    <source>
        <strain evidence="12 13">U15</strain>
    </source>
</reference>
<comment type="similarity">
    <text evidence="2">Belongs to the MscS (TC 1.A.23) family.</text>
</comment>
<evidence type="ECO:0000256" key="7">
    <source>
        <dbReference type="SAM" id="MobiDB-lite"/>
    </source>
</evidence>
<feature type="signal peptide" evidence="9">
    <location>
        <begin position="1"/>
        <end position="27"/>
    </location>
</feature>
<feature type="transmembrane region" description="Helical" evidence="8">
    <location>
        <begin position="327"/>
        <end position="346"/>
    </location>
</feature>
<dbReference type="InterPro" id="IPR023408">
    <property type="entry name" value="MscS_beta-dom_sf"/>
</dbReference>
<dbReference type="Gene3D" id="3.30.70.100">
    <property type="match status" value="1"/>
</dbReference>
<keyword evidence="3" id="KW-1003">Cell membrane</keyword>
<feature type="transmembrane region" description="Helical" evidence="8">
    <location>
        <begin position="290"/>
        <end position="307"/>
    </location>
</feature>
<feature type="transmembrane region" description="Helical" evidence="8">
    <location>
        <begin position="527"/>
        <end position="546"/>
    </location>
</feature>
<dbReference type="SUPFAM" id="SSF82861">
    <property type="entry name" value="Mechanosensitive channel protein MscS (YggB), transmembrane region"/>
    <property type="match status" value="1"/>
</dbReference>
<feature type="transmembrane region" description="Helical" evidence="8">
    <location>
        <begin position="615"/>
        <end position="633"/>
    </location>
</feature>
<proteinExistence type="inferred from homology"/>
<accession>A0A239IZ33</accession>
<evidence type="ECO:0000256" key="6">
    <source>
        <dbReference type="ARBA" id="ARBA00023136"/>
    </source>
</evidence>
<evidence type="ECO:0000313" key="13">
    <source>
        <dbReference type="Proteomes" id="UP000198284"/>
    </source>
</evidence>
<gene>
    <name evidence="12" type="ORF">SAMN06265795_11141</name>
</gene>
<feature type="region of interest" description="Disordered" evidence="7">
    <location>
        <begin position="33"/>
        <end position="62"/>
    </location>
</feature>
<dbReference type="PANTHER" id="PTHR30347:SF1">
    <property type="entry name" value="MECHANOSENSITIVE CHANNEL MSCK"/>
    <property type="match status" value="1"/>
</dbReference>
<dbReference type="OrthoDB" id="9799209at2"/>
<comment type="subcellular location">
    <subcellularLocation>
        <location evidence="1">Cell membrane</location>
        <topology evidence="1">Multi-pass membrane protein</topology>
    </subcellularLocation>
</comment>
<dbReference type="InterPro" id="IPR011014">
    <property type="entry name" value="MscS_channel_TM-2"/>
</dbReference>
<feature type="transmembrane region" description="Helical" evidence="8">
    <location>
        <begin position="404"/>
        <end position="424"/>
    </location>
</feature>
<feature type="transmembrane region" description="Helical" evidence="8">
    <location>
        <begin position="639"/>
        <end position="658"/>
    </location>
</feature>
<feature type="transmembrane region" description="Helical" evidence="8">
    <location>
        <begin position="566"/>
        <end position="584"/>
    </location>
</feature>
<dbReference type="Pfam" id="PF00924">
    <property type="entry name" value="MS_channel_2nd"/>
    <property type="match status" value="1"/>
</dbReference>
<feature type="domain" description="Mechanosensitive ion channel MscS C-terminal" evidence="11">
    <location>
        <begin position="730"/>
        <end position="809"/>
    </location>
</feature>
<evidence type="ECO:0000259" key="10">
    <source>
        <dbReference type="Pfam" id="PF00924"/>
    </source>
</evidence>
<evidence type="ECO:0000256" key="9">
    <source>
        <dbReference type="SAM" id="SignalP"/>
    </source>
</evidence>
<feature type="chain" id="PRO_5012195968" evidence="9">
    <location>
        <begin position="28"/>
        <end position="819"/>
    </location>
</feature>
<dbReference type="InterPro" id="IPR010920">
    <property type="entry name" value="LSM_dom_sf"/>
</dbReference>
<feature type="transmembrane region" description="Helical" evidence="8">
    <location>
        <begin position="445"/>
        <end position="464"/>
    </location>
</feature>
<organism evidence="12 13">
    <name type="scientific">Noviherbaspirillum humi</name>
    <dbReference type="NCBI Taxonomy" id="1688639"/>
    <lineage>
        <taxon>Bacteria</taxon>
        <taxon>Pseudomonadati</taxon>
        <taxon>Pseudomonadota</taxon>
        <taxon>Betaproteobacteria</taxon>
        <taxon>Burkholderiales</taxon>
        <taxon>Oxalobacteraceae</taxon>
        <taxon>Noviherbaspirillum</taxon>
    </lineage>
</organism>
<keyword evidence="5 8" id="KW-1133">Transmembrane helix</keyword>
<evidence type="ECO:0000256" key="2">
    <source>
        <dbReference type="ARBA" id="ARBA00008017"/>
    </source>
</evidence>
<dbReference type="EMBL" id="FZOT01000011">
    <property type="protein sequence ID" value="SNS98880.1"/>
    <property type="molecule type" value="Genomic_DNA"/>
</dbReference>
<keyword evidence="13" id="KW-1185">Reference proteome</keyword>
<keyword evidence="9" id="KW-0732">Signal</keyword>
<feature type="compositionally biased region" description="Low complexity" evidence="7">
    <location>
        <begin position="44"/>
        <end position="59"/>
    </location>
</feature>
<dbReference type="InterPro" id="IPR006685">
    <property type="entry name" value="MscS_channel_2nd"/>
</dbReference>
<feature type="compositionally biased region" description="Pro residues" evidence="7">
    <location>
        <begin position="33"/>
        <end position="43"/>
    </location>
</feature>
<sequence length="819" mass="88816">MQGFSSRPFVFFFRLLPALLLLLGLHAAVPAQTPPAAPKPAAPAPAAAASPAAPASTTPAAPPPVPVADIAVQAETTLLRVRQLTQRPAIDDLAASADDELAALTRGIAVASAEMRRTALQNAPTETLRNLEQAWREIEQRAAGLTRELTRSVLQLERDTTELDKLEAQWRATRTAATTENAPEPVLKRIEEVNTAVTKAQKRLNEHRTTLLALQGRAANASARAAQTRLVLNDAVERAAARLLYRDSPPLWSPAFWTSSIDSFSAEADANLASQLSALAVYVSANQVSVAMHALLFIALAAALMLARRKLRVLAEGDDCLRGAARIIDMPAAAALLLALLASHWFYPRPPLSLWTAISMLGTLPVLLLTRRLMEVPLRPTLYVLLGFYLADRLRAFAGPLPVLARVLFLAEGILFIGFTIWILRSVRPASDEDEVYRGRRLMRTVGWFAGALTAAAVAVNINGQVRLADLLGSTALFSAYMAAVLYALVRVGEGVAQGTLCLPLVSRLGLVRRNKPLVTGYLNRGLRLAAVAAWLWLVLQALGLFRPLVGMAQQAWKVTLPIGSFTPEVSDIVLFILILWAAFKLSRLTRFVLEEEVYPKLHLQRGLPYAVSRVMHYLVLVVGFVLALNALGVDMTKFTILAGAFTVGIGFGLQNIVNNFVSGLIVLFERPIKVGDTVQIDDVVGQVRHIGIRASVIASTTGAEVIIPNGKLIADKVTNWTLSGRLRQITVPVTTPAGIDVQRLRGQLLDIARSHDLVAEQPPPEALFVRRGLDAFDFELRVWTAALDQWQEMRSELIMAIDEALRQAASAPAAGGAE</sequence>
<dbReference type="Pfam" id="PF21082">
    <property type="entry name" value="MS_channel_3rd"/>
    <property type="match status" value="1"/>
</dbReference>
<dbReference type="SUPFAM" id="SSF82689">
    <property type="entry name" value="Mechanosensitive channel protein MscS (YggB), C-terminal domain"/>
    <property type="match status" value="1"/>
</dbReference>
<dbReference type="Gene3D" id="1.10.287.1260">
    <property type="match status" value="1"/>
</dbReference>
<dbReference type="InterPro" id="IPR049278">
    <property type="entry name" value="MS_channel_C"/>
</dbReference>
<dbReference type="AlphaFoldDB" id="A0A239IZ33"/>
<protein>
    <submittedName>
        <fullName evidence="12">Small-conductance mechanosensitive channel</fullName>
    </submittedName>
</protein>
<dbReference type="GO" id="GO:0005886">
    <property type="term" value="C:plasma membrane"/>
    <property type="evidence" value="ECO:0007669"/>
    <property type="project" value="UniProtKB-SubCell"/>
</dbReference>
<evidence type="ECO:0000313" key="12">
    <source>
        <dbReference type="EMBL" id="SNS98880.1"/>
    </source>
</evidence>
<evidence type="ECO:0000256" key="3">
    <source>
        <dbReference type="ARBA" id="ARBA00022475"/>
    </source>
</evidence>
<keyword evidence="6 8" id="KW-0472">Membrane</keyword>
<keyword evidence="4 8" id="KW-0812">Transmembrane</keyword>
<feature type="transmembrane region" description="Helical" evidence="8">
    <location>
        <begin position="352"/>
        <end position="369"/>
    </location>
</feature>
<dbReference type="RefSeq" id="WP_089400255.1">
    <property type="nucleotide sequence ID" value="NZ_FZOT01000011.1"/>
</dbReference>
<evidence type="ECO:0000256" key="8">
    <source>
        <dbReference type="SAM" id="Phobius"/>
    </source>
</evidence>
<dbReference type="PANTHER" id="PTHR30347">
    <property type="entry name" value="POTASSIUM CHANNEL RELATED"/>
    <property type="match status" value="1"/>
</dbReference>
<dbReference type="GO" id="GO:0008381">
    <property type="term" value="F:mechanosensitive monoatomic ion channel activity"/>
    <property type="evidence" value="ECO:0007669"/>
    <property type="project" value="UniProtKB-ARBA"/>
</dbReference>
<dbReference type="Gene3D" id="2.30.30.60">
    <property type="match status" value="1"/>
</dbReference>
<evidence type="ECO:0000256" key="5">
    <source>
        <dbReference type="ARBA" id="ARBA00022989"/>
    </source>
</evidence>